<keyword evidence="1" id="KW-0472">Membrane</keyword>
<evidence type="ECO:0000313" key="2">
    <source>
        <dbReference type="EMBL" id="MFC4094506.1"/>
    </source>
</evidence>
<proteinExistence type="predicted"/>
<organism evidence="2 3">
    <name type="scientific">Euzebyella saccharophila</name>
    <dbReference type="NCBI Taxonomy" id="679664"/>
    <lineage>
        <taxon>Bacteria</taxon>
        <taxon>Pseudomonadati</taxon>
        <taxon>Bacteroidota</taxon>
        <taxon>Flavobacteriia</taxon>
        <taxon>Flavobacteriales</taxon>
        <taxon>Flavobacteriaceae</taxon>
        <taxon>Euzebyella</taxon>
    </lineage>
</organism>
<protein>
    <submittedName>
        <fullName evidence="2">Uncharacterized protein</fullName>
    </submittedName>
</protein>
<evidence type="ECO:0000256" key="1">
    <source>
        <dbReference type="SAM" id="Phobius"/>
    </source>
</evidence>
<feature type="transmembrane region" description="Helical" evidence="1">
    <location>
        <begin position="6"/>
        <end position="23"/>
    </location>
</feature>
<feature type="transmembrane region" description="Helical" evidence="1">
    <location>
        <begin position="130"/>
        <end position="147"/>
    </location>
</feature>
<comment type="caution">
    <text evidence="2">The sequence shown here is derived from an EMBL/GenBank/DDBJ whole genome shotgun (WGS) entry which is preliminary data.</text>
</comment>
<keyword evidence="1" id="KW-1133">Transmembrane helix</keyword>
<feature type="transmembrane region" description="Helical" evidence="1">
    <location>
        <begin position="201"/>
        <end position="221"/>
    </location>
</feature>
<keyword evidence="3" id="KW-1185">Reference proteome</keyword>
<feature type="transmembrane region" description="Helical" evidence="1">
    <location>
        <begin position="35"/>
        <end position="52"/>
    </location>
</feature>
<reference evidence="3" key="1">
    <citation type="journal article" date="2019" name="Int. J. Syst. Evol. Microbiol.">
        <title>The Global Catalogue of Microorganisms (GCM) 10K type strain sequencing project: providing services to taxonomists for standard genome sequencing and annotation.</title>
        <authorList>
            <consortium name="The Broad Institute Genomics Platform"/>
            <consortium name="The Broad Institute Genome Sequencing Center for Infectious Disease"/>
            <person name="Wu L."/>
            <person name="Ma J."/>
        </authorList>
    </citation>
    <scope>NUCLEOTIDE SEQUENCE [LARGE SCALE GENOMIC DNA]</scope>
    <source>
        <strain evidence="3">CECT 7477</strain>
    </source>
</reference>
<name>A0ABV8JLN3_9FLAO</name>
<evidence type="ECO:0000313" key="3">
    <source>
        <dbReference type="Proteomes" id="UP001595814"/>
    </source>
</evidence>
<sequence>MLRTFLEYTYLAMYAIALVAAIYRYPKYFDTKLQYLPIIICYTLFNEILGYLTAYLPQFGFFSRESISHYNVIIYNIYNLIFYLYFLFLFRFYIKSPRLKEYIFWGIVLFLVTSAINPFFQNYLMSTQTATYISGGFLLITSIIFYLREQHFKYKRIPLANHPLHWISIGLLLFYVGYLPIKVGRYFHFANGTQEAPIIRIIQYLLIITMYAFITMGFITLKKRSYR</sequence>
<gene>
    <name evidence="2" type="ORF">ACFOUT_01375</name>
</gene>
<dbReference type="EMBL" id="JBHSAW010000001">
    <property type="protein sequence ID" value="MFC4094506.1"/>
    <property type="molecule type" value="Genomic_DNA"/>
</dbReference>
<feature type="transmembrane region" description="Helical" evidence="1">
    <location>
        <begin position="72"/>
        <end position="90"/>
    </location>
</feature>
<feature type="transmembrane region" description="Helical" evidence="1">
    <location>
        <begin position="159"/>
        <end position="181"/>
    </location>
</feature>
<dbReference type="RefSeq" id="WP_192462723.1">
    <property type="nucleotide sequence ID" value="NZ_JACYFJ010000004.1"/>
</dbReference>
<dbReference type="Proteomes" id="UP001595814">
    <property type="component" value="Unassembled WGS sequence"/>
</dbReference>
<accession>A0ABV8JLN3</accession>
<keyword evidence="1" id="KW-0812">Transmembrane</keyword>
<feature type="transmembrane region" description="Helical" evidence="1">
    <location>
        <begin position="102"/>
        <end position="124"/>
    </location>
</feature>